<proteinExistence type="predicted"/>
<dbReference type="Proteomes" id="UP001278766">
    <property type="component" value="Unassembled WGS sequence"/>
</dbReference>
<protein>
    <recommendedName>
        <fullName evidence="3">DUF4419 domain-containing protein</fullName>
    </recommendedName>
</protein>
<dbReference type="PANTHER" id="PTHR31252">
    <property type="entry name" value="DUF4419 DOMAIN-CONTAINING PROTEIN"/>
    <property type="match status" value="1"/>
</dbReference>
<dbReference type="Pfam" id="PF14388">
    <property type="entry name" value="DUF4419"/>
    <property type="match status" value="1"/>
</dbReference>
<reference evidence="1" key="2">
    <citation type="submission" date="2023-06" db="EMBL/GenBank/DDBJ databases">
        <authorList>
            <consortium name="Lawrence Berkeley National Laboratory"/>
            <person name="Haridas S."/>
            <person name="Hensen N."/>
            <person name="Bonometti L."/>
            <person name="Westerberg I."/>
            <person name="Brannstrom I.O."/>
            <person name="Guillou S."/>
            <person name="Cros-Aarteil S."/>
            <person name="Calhoun S."/>
            <person name="Kuo A."/>
            <person name="Mondo S."/>
            <person name="Pangilinan J."/>
            <person name="Riley R."/>
            <person name="Labutti K."/>
            <person name="Andreopoulos B."/>
            <person name="Lipzen A."/>
            <person name="Chen C."/>
            <person name="Yanf M."/>
            <person name="Daum C."/>
            <person name="Ng V."/>
            <person name="Clum A."/>
            <person name="Steindorff A."/>
            <person name="Ohm R."/>
            <person name="Martin F."/>
            <person name="Silar P."/>
            <person name="Natvig D."/>
            <person name="Lalanne C."/>
            <person name="Gautier V."/>
            <person name="Ament-Velasquez S.L."/>
            <person name="Kruys A."/>
            <person name="Hutchinson M.I."/>
            <person name="Powell A.J."/>
            <person name="Barry K."/>
            <person name="Miller A.N."/>
            <person name="Grigoriev I.V."/>
            <person name="Debuchy R."/>
            <person name="Gladieux P."/>
            <person name="Thoren M.H."/>
            <person name="Johannesson H."/>
        </authorList>
    </citation>
    <scope>NUCLEOTIDE SEQUENCE</scope>
    <source>
        <strain evidence="1">CBS 168.71</strain>
    </source>
</reference>
<organism evidence="1 2">
    <name type="scientific">Chaetomium fimeti</name>
    <dbReference type="NCBI Taxonomy" id="1854472"/>
    <lineage>
        <taxon>Eukaryota</taxon>
        <taxon>Fungi</taxon>
        <taxon>Dikarya</taxon>
        <taxon>Ascomycota</taxon>
        <taxon>Pezizomycotina</taxon>
        <taxon>Sordariomycetes</taxon>
        <taxon>Sordariomycetidae</taxon>
        <taxon>Sordariales</taxon>
        <taxon>Chaetomiaceae</taxon>
        <taxon>Chaetomium</taxon>
    </lineage>
</organism>
<comment type="caution">
    <text evidence="1">The sequence shown here is derived from an EMBL/GenBank/DDBJ whole genome shotgun (WGS) entry which is preliminary data.</text>
</comment>
<dbReference type="RefSeq" id="XP_062653978.1">
    <property type="nucleotide sequence ID" value="XM_062804927.1"/>
</dbReference>
<gene>
    <name evidence="1" type="ORF">B0H64DRAFT_412426</name>
</gene>
<sequence>MRDAQRDSTLIMMIIKTPTIPCANPVLLSLSLATKSNTPISVNPKPLPVTMNPIPTPTHPGPATTGVVILPGGSPKPLRVPTTPVGATDSNSILRASAASEFPDPTVDIILSSYSGTLGAETSNLNATEIFPSSDSFVRGAIQAWGEHLHLEIRPEEVWFTVLAQLNFYMHANAEEVRHLFVKHEGQETIFVEDVSWTLVLQRFKDEIQARVQTEWLGDWIMPDFSTTTKDDEMTATILMMGLMKAYFRFDGGIICGLPSVTLLGEKEDWEKLLAKLERLAEFGEEPTAYQASLTPIFKRFVESFDEPDSEETRDFWSNIVFAKSSNVCGWAPLELSGWISGFLFWDTEGQRLNGIEARRAEKAGLTMDGVDYVWHDIRTLPVGYGKAPFIMHKFRGMEKFPAYVSAGTLGKRMVQGPPAGYEAALDRAGQDTALAANASSHGTLRPLSAWMLYGPLESPGVRCADSFDAELQVMVGRVMANMDEEQGLEDDWL</sequence>
<dbReference type="PANTHER" id="PTHR31252:SF11">
    <property type="entry name" value="DUF4419 DOMAIN-CONTAINING PROTEIN"/>
    <property type="match status" value="1"/>
</dbReference>
<reference evidence="1" key="1">
    <citation type="journal article" date="2023" name="Mol. Phylogenet. Evol.">
        <title>Genome-scale phylogeny and comparative genomics of the fungal order Sordariales.</title>
        <authorList>
            <person name="Hensen N."/>
            <person name="Bonometti L."/>
            <person name="Westerberg I."/>
            <person name="Brannstrom I.O."/>
            <person name="Guillou S."/>
            <person name="Cros-Aarteil S."/>
            <person name="Calhoun S."/>
            <person name="Haridas S."/>
            <person name="Kuo A."/>
            <person name="Mondo S."/>
            <person name="Pangilinan J."/>
            <person name="Riley R."/>
            <person name="LaButti K."/>
            <person name="Andreopoulos B."/>
            <person name="Lipzen A."/>
            <person name="Chen C."/>
            <person name="Yan M."/>
            <person name="Daum C."/>
            <person name="Ng V."/>
            <person name="Clum A."/>
            <person name="Steindorff A."/>
            <person name="Ohm R.A."/>
            <person name="Martin F."/>
            <person name="Silar P."/>
            <person name="Natvig D.O."/>
            <person name="Lalanne C."/>
            <person name="Gautier V."/>
            <person name="Ament-Velasquez S.L."/>
            <person name="Kruys A."/>
            <person name="Hutchinson M.I."/>
            <person name="Powell A.J."/>
            <person name="Barry K."/>
            <person name="Miller A.N."/>
            <person name="Grigoriev I.V."/>
            <person name="Debuchy R."/>
            <person name="Gladieux P."/>
            <person name="Hiltunen Thoren M."/>
            <person name="Johannesson H."/>
        </authorList>
    </citation>
    <scope>NUCLEOTIDE SEQUENCE</scope>
    <source>
        <strain evidence="1">CBS 168.71</strain>
    </source>
</reference>
<dbReference type="GeneID" id="87841875"/>
<evidence type="ECO:0000313" key="1">
    <source>
        <dbReference type="EMBL" id="KAK3290464.1"/>
    </source>
</evidence>
<evidence type="ECO:0000313" key="2">
    <source>
        <dbReference type="Proteomes" id="UP001278766"/>
    </source>
</evidence>
<dbReference type="InterPro" id="IPR025533">
    <property type="entry name" value="DUF4419"/>
</dbReference>
<evidence type="ECO:0008006" key="3">
    <source>
        <dbReference type="Google" id="ProtNLM"/>
    </source>
</evidence>
<name>A0AAE0LMT7_9PEZI</name>
<dbReference type="EMBL" id="JAUEPN010000013">
    <property type="protein sequence ID" value="KAK3290464.1"/>
    <property type="molecule type" value="Genomic_DNA"/>
</dbReference>
<keyword evidence="2" id="KW-1185">Reference proteome</keyword>
<accession>A0AAE0LMT7</accession>
<dbReference type="AlphaFoldDB" id="A0AAE0LMT7"/>